<evidence type="ECO:0000256" key="5">
    <source>
        <dbReference type="ARBA" id="ARBA00022723"/>
    </source>
</evidence>
<dbReference type="InterPro" id="IPR000687">
    <property type="entry name" value="RIO_kinase"/>
</dbReference>
<evidence type="ECO:0000313" key="13">
    <source>
        <dbReference type="EMBL" id="QIK76953.1"/>
    </source>
</evidence>
<dbReference type="GO" id="GO:0004674">
    <property type="term" value="F:protein serine/threonine kinase activity"/>
    <property type="evidence" value="ECO:0007669"/>
    <property type="project" value="UniProtKB-KW"/>
</dbReference>
<comment type="catalytic activity">
    <reaction evidence="11">
        <text>L-seryl-[protein] + ATP = O-phospho-L-seryl-[protein] + ADP + H(+)</text>
        <dbReference type="Rhea" id="RHEA:17989"/>
        <dbReference type="Rhea" id="RHEA-COMP:9863"/>
        <dbReference type="Rhea" id="RHEA-COMP:11604"/>
        <dbReference type="ChEBI" id="CHEBI:15378"/>
        <dbReference type="ChEBI" id="CHEBI:29999"/>
        <dbReference type="ChEBI" id="CHEBI:30616"/>
        <dbReference type="ChEBI" id="CHEBI:83421"/>
        <dbReference type="ChEBI" id="CHEBI:456216"/>
        <dbReference type="EC" id="2.7.11.1"/>
    </reaction>
</comment>
<evidence type="ECO:0000256" key="3">
    <source>
        <dbReference type="ARBA" id="ARBA00022527"/>
    </source>
</evidence>
<keyword evidence="6" id="KW-0547">Nucleotide-binding</keyword>
<dbReference type="Gene3D" id="1.10.510.10">
    <property type="entry name" value="Transferase(Phosphotransferase) domain 1"/>
    <property type="match status" value="1"/>
</dbReference>
<dbReference type="Proteomes" id="UP000502035">
    <property type="component" value="Chromosome"/>
</dbReference>
<protein>
    <recommendedName>
        <fullName evidence="2">non-specific serine/threonine protein kinase</fullName>
        <ecNumber evidence="2">2.7.11.1</ecNumber>
    </recommendedName>
</protein>
<evidence type="ECO:0000256" key="9">
    <source>
        <dbReference type="ARBA" id="ARBA00022842"/>
    </source>
</evidence>
<dbReference type="EMBL" id="CP049866">
    <property type="protein sequence ID" value="QIK76953.1"/>
    <property type="molecule type" value="Genomic_DNA"/>
</dbReference>
<dbReference type="EC" id="2.7.11.1" evidence="2"/>
<evidence type="ECO:0000256" key="6">
    <source>
        <dbReference type="ARBA" id="ARBA00022741"/>
    </source>
</evidence>
<dbReference type="GO" id="GO:0005524">
    <property type="term" value="F:ATP binding"/>
    <property type="evidence" value="ECO:0007669"/>
    <property type="project" value="UniProtKB-KW"/>
</dbReference>
<dbReference type="GO" id="GO:0046872">
    <property type="term" value="F:metal ion binding"/>
    <property type="evidence" value="ECO:0007669"/>
    <property type="project" value="UniProtKB-KW"/>
</dbReference>
<evidence type="ECO:0000256" key="7">
    <source>
        <dbReference type="ARBA" id="ARBA00022777"/>
    </source>
</evidence>
<dbReference type="Pfam" id="PF01163">
    <property type="entry name" value="RIO1"/>
    <property type="match status" value="1"/>
</dbReference>
<name>A0A6G7YJM9_9ACTN</name>
<proteinExistence type="inferred from homology"/>
<dbReference type="AlphaFoldDB" id="A0A6G7YJM9"/>
<keyword evidence="3 13" id="KW-0723">Serine/threonine-protein kinase</keyword>
<dbReference type="InterPro" id="IPR051272">
    <property type="entry name" value="RIO-type_Ser/Thr_kinase"/>
</dbReference>
<evidence type="ECO:0000256" key="2">
    <source>
        <dbReference type="ARBA" id="ARBA00012513"/>
    </source>
</evidence>
<accession>A0A6G7YJM9</accession>
<keyword evidence="14" id="KW-1185">Reference proteome</keyword>
<keyword evidence="9" id="KW-0460">Magnesium</keyword>
<reference evidence="13 14" key="1">
    <citation type="submission" date="2020-03" db="EMBL/GenBank/DDBJ databases">
        <title>Nocardioides sp. nov., isolated from fish.</title>
        <authorList>
            <person name="Hyun D.-W."/>
            <person name="Bae J.-W."/>
        </authorList>
    </citation>
    <scope>NUCLEOTIDE SEQUENCE [LARGE SCALE GENOMIC DNA]</scope>
    <source>
        <strain evidence="13 14">HDW12A</strain>
    </source>
</reference>
<dbReference type="InterPro" id="IPR011009">
    <property type="entry name" value="Kinase-like_dom_sf"/>
</dbReference>
<dbReference type="InterPro" id="IPR018934">
    <property type="entry name" value="RIO_dom"/>
</dbReference>
<sequence length="292" mass="32577">MSHPPSHPVPGAADALDPSFVVDFRAYDEDLADNQRWSTWPDIQPLMRGPRPWPDWLVTSQGAVDTELGILKTGKEADVFLVERADPLDPDTSVVMAAKRYRDTDHRTFHRAASYTEGRSVKRSRDQRALKRRSTWGRLVAAGEWAASEWSALGRCHELGLPIPYPVQINGTEILMEWISHPVDGEPETAPRLAQTRPAPGLLASYYEQLRDALATMVQAGLVHGDLSPYNVLAAGDRLVIIDLPQVVDLTGNPQGLDFLLRDCTNVCTWFRARGLEVDEQDLFGELMSHAF</sequence>
<evidence type="ECO:0000259" key="12">
    <source>
        <dbReference type="SMART" id="SM00090"/>
    </source>
</evidence>
<dbReference type="Gene3D" id="3.30.200.20">
    <property type="entry name" value="Phosphorylase Kinase, domain 1"/>
    <property type="match status" value="1"/>
</dbReference>
<organism evidence="13 14">
    <name type="scientific">Nocardioides piscis</name>
    <dbReference type="NCBI Taxonomy" id="2714938"/>
    <lineage>
        <taxon>Bacteria</taxon>
        <taxon>Bacillati</taxon>
        <taxon>Actinomycetota</taxon>
        <taxon>Actinomycetes</taxon>
        <taxon>Propionibacteriales</taxon>
        <taxon>Nocardioidaceae</taxon>
        <taxon>Nocardioides</taxon>
    </lineage>
</organism>
<evidence type="ECO:0000256" key="11">
    <source>
        <dbReference type="ARBA" id="ARBA00048679"/>
    </source>
</evidence>
<comment type="similarity">
    <text evidence="1">Belongs to the protein kinase superfamily. RIO-type Ser/Thr kinase family.</text>
</comment>
<keyword evidence="8" id="KW-0067">ATP-binding</keyword>
<dbReference type="PANTHER" id="PTHR45723">
    <property type="entry name" value="SERINE/THREONINE-PROTEIN KINASE RIO1"/>
    <property type="match status" value="1"/>
</dbReference>
<dbReference type="RefSeq" id="WP_166320637.1">
    <property type="nucleotide sequence ID" value="NZ_CP049866.1"/>
</dbReference>
<evidence type="ECO:0000313" key="14">
    <source>
        <dbReference type="Proteomes" id="UP000502035"/>
    </source>
</evidence>
<dbReference type="SUPFAM" id="SSF56112">
    <property type="entry name" value="Protein kinase-like (PK-like)"/>
    <property type="match status" value="1"/>
</dbReference>
<evidence type="ECO:0000256" key="4">
    <source>
        <dbReference type="ARBA" id="ARBA00022679"/>
    </source>
</evidence>
<keyword evidence="4" id="KW-0808">Transferase</keyword>
<evidence type="ECO:0000256" key="10">
    <source>
        <dbReference type="ARBA" id="ARBA00047899"/>
    </source>
</evidence>
<evidence type="ECO:0000256" key="1">
    <source>
        <dbReference type="ARBA" id="ARBA00009196"/>
    </source>
</evidence>
<evidence type="ECO:0000256" key="8">
    <source>
        <dbReference type="ARBA" id="ARBA00022840"/>
    </source>
</evidence>
<feature type="domain" description="RIO kinase" evidence="12">
    <location>
        <begin position="57"/>
        <end position="289"/>
    </location>
</feature>
<dbReference type="KEGG" id="npi:G7071_17450"/>
<gene>
    <name evidence="13" type="ORF">G7071_17450</name>
</gene>
<dbReference type="SMART" id="SM00090">
    <property type="entry name" value="RIO"/>
    <property type="match status" value="1"/>
</dbReference>
<keyword evidence="7 13" id="KW-0418">Kinase</keyword>
<comment type="catalytic activity">
    <reaction evidence="10">
        <text>L-threonyl-[protein] + ATP = O-phospho-L-threonyl-[protein] + ADP + H(+)</text>
        <dbReference type="Rhea" id="RHEA:46608"/>
        <dbReference type="Rhea" id="RHEA-COMP:11060"/>
        <dbReference type="Rhea" id="RHEA-COMP:11605"/>
        <dbReference type="ChEBI" id="CHEBI:15378"/>
        <dbReference type="ChEBI" id="CHEBI:30013"/>
        <dbReference type="ChEBI" id="CHEBI:30616"/>
        <dbReference type="ChEBI" id="CHEBI:61977"/>
        <dbReference type="ChEBI" id="CHEBI:456216"/>
        <dbReference type="EC" id="2.7.11.1"/>
    </reaction>
</comment>
<keyword evidence="5" id="KW-0479">Metal-binding</keyword>